<proteinExistence type="predicted"/>
<reference evidence="1 2" key="1">
    <citation type="submission" date="2024-02" db="EMBL/GenBank/DDBJ databases">
        <authorList>
            <person name="Vignale AGUSTIN F."/>
            <person name="Sosa J E."/>
            <person name="Modenutti C."/>
        </authorList>
    </citation>
    <scope>NUCLEOTIDE SEQUENCE [LARGE SCALE GENOMIC DNA]</scope>
</reference>
<dbReference type="EMBL" id="CAUOFW020004057">
    <property type="protein sequence ID" value="CAK9163542.1"/>
    <property type="molecule type" value="Genomic_DNA"/>
</dbReference>
<accession>A0ABC8T8T9</accession>
<evidence type="ECO:0000313" key="2">
    <source>
        <dbReference type="Proteomes" id="UP001642360"/>
    </source>
</evidence>
<name>A0ABC8T8T9_9AQUA</name>
<protein>
    <submittedName>
        <fullName evidence="1">Uncharacterized protein</fullName>
    </submittedName>
</protein>
<dbReference type="InterPro" id="IPR015683">
    <property type="entry name" value="Ionotropic_Glu_rcpt"/>
</dbReference>
<gene>
    <name evidence="1" type="ORF">ILEXP_LOCUS32592</name>
</gene>
<evidence type="ECO:0000313" key="1">
    <source>
        <dbReference type="EMBL" id="CAK9163542.1"/>
    </source>
</evidence>
<dbReference type="Proteomes" id="UP001642360">
    <property type="component" value="Unassembled WGS sequence"/>
</dbReference>
<sequence length="73" mass="7843">MAMAQNSTVPVNVGVVLDINTTVGTIWLSCISMALSDFYASHGSYKTRLVLNTRDSKRDVVGAAAADEFEFSV</sequence>
<dbReference type="PANTHER" id="PTHR34836:SF1">
    <property type="entry name" value="OS09G0428600 PROTEIN"/>
    <property type="match status" value="1"/>
</dbReference>
<dbReference type="AlphaFoldDB" id="A0ABC8T8T9"/>
<dbReference type="PANTHER" id="PTHR34836">
    <property type="entry name" value="OS06G0188250 PROTEIN"/>
    <property type="match status" value="1"/>
</dbReference>
<keyword evidence="2" id="KW-1185">Reference proteome</keyword>
<organism evidence="1 2">
    <name type="scientific">Ilex paraguariensis</name>
    <name type="common">yerba mate</name>
    <dbReference type="NCBI Taxonomy" id="185542"/>
    <lineage>
        <taxon>Eukaryota</taxon>
        <taxon>Viridiplantae</taxon>
        <taxon>Streptophyta</taxon>
        <taxon>Embryophyta</taxon>
        <taxon>Tracheophyta</taxon>
        <taxon>Spermatophyta</taxon>
        <taxon>Magnoliopsida</taxon>
        <taxon>eudicotyledons</taxon>
        <taxon>Gunneridae</taxon>
        <taxon>Pentapetalae</taxon>
        <taxon>asterids</taxon>
        <taxon>campanulids</taxon>
        <taxon>Aquifoliales</taxon>
        <taxon>Aquifoliaceae</taxon>
        <taxon>Ilex</taxon>
    </lineage>
</organism>
<comment type="caution">
    <text evidence="1">The sequence shown here is derived from an EMBL/GenBank/DDBJ whole genome shotgun (WGS) entry which is preliminary data.</text>
</comment>